<evidence type="ECO:0000256" key="9">
    <source>
        <dbReference type="SAM" id="Phobius"/>
    </source>
</evidence>
<dbReference type="InterPro" id="IPR004358">
    <property type="entry name" value="Sig_transdc_His_kin-like_C"/>
</dbReference>
<dbReference type="SMART" id="SM00388">
    <property type="entry name" value="HisKA"/>
    <property type="match status" value="1"/>
</dbReference>
<dbReference type="AlphaFoldDB" id="A0A285R2H9"/>
<dbReference type="PROSITE" id="PS50109">
    <property type="entry name" value="HIS_KIN"/>
    <property type="match status" value="1"/>
</dbReference>
<evidence type="ECO:0000256" key="8">
    <source>
        <dbReference type="ARBA" id="ARBA00023012"/>
    </source>
</evidence>
<keyword evidence="5" id="KW-0547">Nucleotide-binding</keyword>
<feature type="transmembrane region" description="Helical" evidence="9">
    <location>
        <begin position="77"/>
        <end position="97"/>
    </location>
</feature>
<comment type="catalytic activity">
    <reaction evidence="1">
        <text>ATP + protein L-histidine = ADP + protein N-phospho-L-histidine.</text>
        <dbReference type="EC" id="2.7.13.3"/>
    </reaction>
</comment>
<dbReference type="InterPro" id="IPR003661">
    <property type="entry name" value="HisK_dim/P_dom"/>
</dbReference>
<dbReference type="Pfam" id="PF00512">
    <property type="entry name" value="HisKA"/>
    <property type="match status" value="1"/>
</dbReference>
<dbReference type="SUPFAM" id="SSF55874">
    <property type="entry name" value="ATPase domain of HSP90 chaperone/DNA topoisomerase II/histidine kinase"/>
    <property type="match status" value="1"/>
</dbReference>
<feature type="transmembrane region" description="Helical" evidence="9">
    <location>
        <begin position="134"/>
        <end position="157"/>
    </location>
</feature>
<evidence type="ECO:0000259" key="10">
    <source>
        <dbReference type="PROSITE" id="PS50109"/>
    </source>
</evidence>
<keyword evidence="9" id="KW-1133">Transmembrane helix</keyword>
<keyword evidence="7" id="KW-0067">ATP-binding</keyword>
<dbReference type="SUPFAM" id="SSF47384">
    <property type="entry name" value="Homodimeric domain of signal transducing histidine kinase"/>
    <property type="match status" value="1"/>
</dbReference>
<evidence type="ECO:0000256" key="1">
    <source>
        <dbReference type="ARBA" id="ARBA00000085"/>
    </source>
</evidence>
<dbReference type="PANTHER" id="PTHR43065">
    <property type="entry name" value="SENSOR HISTIDINE KINASE"/>
    <property type="match status" value="1"/>
</dbReference>
<dbReference type="InterPro" id="IPR036890">
    <property type="entry name" value="HATPase_C_sf"/>
</dbReference>
<dbReference type="Gene3D" id="1.10.287.130">
    <property type="match status" value="1"/>
</dbReference>
<sequence>MIATTFNGSARLGRLLRIALFGLAGGLALLLCTERLVLAPGVELFAGPIFYLLVYRMLGVRAGVAAAVVFMLPTYVWWGHVFSITMAIAHVLVLDVMSRRGWSLSAATVLFHATVGLLANPLFMAAHYGAPPTIMGLTVIRKLLIDLSAAVLIDVLFLRYRFDRRALAFRRRPGLSLGRAIECATLVLLLPAIILVFCSDANDFSRRFDGYRAELVQASAQVARQQGDDRVRQVAVDLKRLGVQSILVGAPGTLTDDATRIALGCDRINDGRHPGGANDRNTFAYWLRACEIGGAKGAGQPIAFAVGTRSIALHAYGELFDAMMPLIGLLVLALVLHAWINRNVQRSLRQWRETVQAFGTPDLPMPALPLFSELQRPVIQFVRENNRFAQVAAERERLALAFAELKETVDLSLLSDVTWNPEQRALGYFAVDLWNEPHWRTLAVHPNDALSLSLSEDATDLVAEFRRAGSDEWHLLIARDRLAPDRWRWGARLRLKQPKLMAAGLAHQARLMELGGMASAISHELRQPLFTISLAAENAEILLDNGATDAVRAKIERITTQVARASAIIARITNYARVEHDAPEWLDLPELVRAAASFLRPLLIQHNVELRLHADANAGLVRLPKVGVEQIIVNAVQNAVDSIAARSDLSEPGAISVSVVDCGSTLQVMIADNGAGIADEIASEAFEPFKTTKGVGAGTGLGLYVSRQIMREIGGDITLTPGPTVGAVLTLTLPHDALASNARLVA</sequence>
<dbReference type="PRINTS" id="PR00344">
    <property type="entry name" value="BCTRLSENSOR"/>
</dbReference>
<dbReference type="GO" id="GO:0000155">
    <property type="term" value="F:phosphorelay sensor kinase activity"/>
    <property type="evidence" value="ECO:0007669"/>
    <property type="project" value="InterPro"/>
</dbReference>
<proteinExistence type="predicted"/>
<keyword evidence="9" id="KW-0812">Transmembrane</keyword>
<feature type="domain" description="Histidine kinase" evidence="10">
    <location>
        <begin position="520"/>
        <end position="737"/>
    </location>
</feature>
<dbReference type="CDD" id="cd00082">
    <property type="entry name" value="HisKA"/>
    <property type="match status" value="1"/>
</dbReference>
<evidence type="ECO:0000313" key="11">
    <source>
        <dbReference type="EMBL" id="SOB88310.1"/>
    </source>
</evidence>
<keyword evidence="12" id="KW-1185">Reference proteome</keyword>
<reference evidence="11 12" key="1">
    <citation type="submission" date="2017-07" db="EMBL/GenBank/DDBJ databases">
        <authorList>
            <person name="Sun Z.S."/>
            <person name="Albrecht U."/>
            <person name="Echele G."/>
            <person name="Lee C.C."/>
        </authorList>
    </citation>
    <scope>NUCLEOTIDE SEQUENCE [LARGE SCALE GENOMIC DNA]</scope>
    <source>
        <strain evidence="11 12">CGMCC 1.12672</strain>
    </source>
</reference>
<dbReference type="Proteomes" id="UP000219494">
    <property type="component" value="Unassembled WGS sequence"/>
</dbReference>
<organism evidence="11 12">
    <name type="scientific">Sphingomonas guangdongensis</name>
    <dbReference type="NCBI Taxonomy" id="1141890"/>
    <lineage>
        <taxon>Bacteria</taxon>
        <taxon>Pseudomonadati</taxon>
        <taxon>Pseudomonadota</taxon>
        <taxon>Alphaproteobacteria</taxon>
        <taxon>Sphingomonadales</taxon>
        <taxon>Sphingomonadaceae</taxon>
        <taxon>Sphingomonas</taxon>
    </lineage>
</organism>
<dbReference type="PANTHER" id="PTHR43065:SF46">
    <property type="entry name" value="C4-DICARBOXYLATE TRANSPORT SENSOR PROTEIN DCTB"/>
    <property type="match status" value="1"/>
</dbReference>
<dbReference type="InterPro" id="IPR005467">
    <property type="entry name" value="His_kinase_dom"/>
</dbReference>
<protein>
    <recommendedName>
        <fullName evidence="2">histidine kinase</fullName>
        <ecNumber evidence="2">2.7.13.3</ecNumber>
    </recommendedName>
</protein>
<dbReference type="GO" id="GO:0005524">
    <property type="term" value="F:ATP binding"/>
    <property type="evidence" value="ECO:0007669"/>
    <property type="project" value="UniProtKB-KW"/>
</dbReference>
<evidence type="ECO:0000256" key="5">
    <source>
        <dbReference type="ARBA" id="ARBA00022741"/>
    </source>
</evidence>
<name>A0A285R2H9_9SPHN</name>
<dbReference type="Gene3D" id="3.30.565.10">
    <property type="entry name" value="Histidine kinase-like ATPase, C-terminal domain"/>
    <property type="match status" value="1"/>
</dbReference>
<evidence type="ECO:0000256" key="4">
    <source>
        <dbReference type="ARBA" id="ARBA00022679"/>
    </source>
</evidence>
<dbReference type="EMBL" id="OBMI01000004">
    <property type="protein sequence ID" value="SOB88310.1"/>
    <property type="molecule type" value="Genomic_DNA"/>
</dbReference>
<accession>A0A285R2H9</accession>
<dbReference type="OrthoDB" id="9789238at2"/>
<gene>
    <name evidence="11" type="ORF">SAMN06297144_3461</name>
</gene>
<keyword evidence="6 11" id="KW-0418">Kinase</keyword>
<evidence type="ECO:0000256" key="7">
    <source>
        <dbReference type="ARBA" id="ARBA00022840"/>
    </source>
</evidence>
<dbReference type="SMART" id="SM00387">
    <property type="entry name" value="HATPase_c"/>
    <property type="match status" value="1"/>
</dbReference>
<dbReference type="Pfam" id="PF02518">
    <property type="entry name" value="HATPase_c"/>
    <property type="match status" value="1"/>
</dbReference>
<evidence type="ECO:0000256" key="6">
    <source>
        <dbReference type="ARBA" id="ARBA00022777"/>
    </source>
</evidence>
<evidence type="ECO:0000313" key="12">
    <source>
        <dbReference type="Proteomes" id="UP000219494"/>
    </source>
</evidence>
<keyword evidence="9" id="KW-0472">Membrane</keyword>
<keyword evidence="8" id="KW-0902">Two-component regulatory system</keyword>
<keyword evidence="4" id="KW-0808">Transferase</keyword>
<evidence type="ECO:0000256" key="3">
    <source>
        <dbReference type="ARBA" id="ARBA00022553"/>
    </source>
</evidence>
<feature type="transmembrane region" description="Helical" evidence="9">
    <location>
        <begin position="109"/>
        <end position="128"/>
    </location>
</feature>
<keyword evidence="3" id="KW-0597">Phosphoprotein</keyword>
<dbReference type="EC" id="2.7.13.3" evidence="2"/>
<feature type="transmembrane region" description="Helical" evidence="9">
    <location>
        <begin position="15"/>
        <end position="37"/>
    </location>
</feature>
<dbReference type="InterPro" id="IPR036097">
    <property type="entry name" value="HisK_dim/P_sf"/>
</dbReference>
<feature type="transmembrane region" description="Helical" evidence="9">
    <location>
        <begin position="177"/>
        <end position="197"/>
    </location>
</feature>
<dbReference type="InterPro" id="IPR003594">
    <property type="entry name" value="HATPase_dom"/>
</dbReference>
<evidence type="ECO:0000256" key="2">
    <source>
        <dbReference type="ARBA" id="ARBA00012438"/>
    </source>
</evidence>